<dbReference type="GO" id="GO:0030170">
    <property type="term" value="F:pyridoxal phosphate binding"/>
    <property type="evidence" value="ECO:0007669"/>
    <property type="project" value="InterPro"/>
</dbReference>
<gene>
    <name evidence="2" type="ORF">EXE30_10525</name>
</gene>
<dbReference type="SUPFAM" id="SSF50800">
    <property type="entry name" value="PK beta-barrel domain-like"/>
    <property type="match status" value="1"/>
</dbReference>
<dbReference type="PROSITE" id="PS51340">
    <property type="entry name" value="MOSC"/>
    <property type="match status" value="1"/>
</dbReference>
<comment type="caution">
    <text evidence="2">The sequence shown here is derived from an EMBL/GenBank/DDBJ whole genome shotgun (WGS) entry which is preliminary data.</text>
</comment>
<dbReference type="PANTHER" id="PTHR14237">
    <property type="entry name" value="MOLYBDOPTERIN COFACTOR SULFURASE MOSC"/>
    <property type="match status" value="1"/>
</dbReference>
<dbReference type="Proteomes" id="UP000292110">
    <property type="component" value="Unassembled WGS sequence"/>
</dbReference>
<dbReference type="EMBL" id="SGIM01000008">
    <property type="protein sequence ID" value="RZF51642.1"/>
    <property type="molecule type" value="Genomic_DNA"/>
</dbReference>
<dbReference type="GO" id="GO:0030151">
    <property type="term" value="F:molybdenum ion binding"/>
    <property type="evidence" value="ECO:0007669"/>
    <property type="project" value="InterPro"/>
</dbReference>
<feature type="domain" description="MOSC" evidence="1">
    <location>
        <begin position="125"/>
        <end position="263"/>
    </location>
</feature>
<dbReference type="SUPFAM" id="SSF141673">
    <property type="entry name" value="MOSC N-terminal domain-like"/>
    <property type="match status" value="1"/>
</dbReference>
<dbReference type="Pfam" id="PF03476">
    <property type="entry name" value="MOSC_N"/>
    <property type="match status" value="1"/>
</dbReference>
<dbReference type="AlphaFoldDB" id="A0A4Q6XH21"/>
<evidence type="ECO:0000313" key="3">
    <source>
        <dbReference type="Proteomes" id="UP000292110"/>
    </source>
</evidence>
<accession>A0A4Q6XH21</accession>
<dbReference type="RefSeq" id="WP_130162341.1">
    <property type="nucleotide sequence ID" value="NZ_SGIM01000008.1"/>
</dbReference>
<evidence type="ECO:0000259" key="1">
    <source>
        <dbReference type="PROSITE" id="PS51340"/>
    </source>
</evidence>
<reference evidence="2 3" key="1">
    <citation type="submission" date="2019-02" db="EMBL/GenBank/DDBJ databases">
        <title>The draft genome of Acinetobacter halotolerans strain JCM 31009.</title>
        <authorList>
            <person name="Qin J."/>
            <person name="Feng Y."/>
            <person name="Nemec A."/>
            <person name="Zong Z."/>
        </authorList>
    </citation>
    <scope>NUCLEOTIDE SEQUENCE [LARGE SCALE GENOMIC DNA]</scope>
    <source>
        <strain evidence="2 3">JCM 31009</strain>
    </source>
</reference>
<dbReference type="PANTHER" id="PTHR14237:SF19">
    <property type="entry name" value="MITOCHONDRIAL AMIDOXIME REDUCING COMPONENT 1"/>
    <property type="match status" value="1"/>
</dbReference>
<protein>
    <submittedName>
        <fullName evidence="2">MOSC domain-containing protein</fullName>
    </submittedName>
</protein>
<keyword evidence="3" id="KW-1185">Reference proteome</keyword>
<sequence length="266" mass="30280">MRVSQLFHYPVKSCRGNKCIEMEIDAFGPKWDRRWMIVDKDGRFITQRQVPKMGQIGVTISSESVSFDYQSEQIELSMVEAQGQKDERLVTVWRDQLIGNRIDHPVNAWLSQKLGREVQLVYMPQETVRQVDLEYAELGDRVGFADGFPFLIISEASVEFLAGKVGYPLDVQRFRPNIVVSGCDAFAEDQWKKIQIGEVIFDLVKPCSRCVIPTIDLESGQKQPEVMQAMLAYRKQGNKVMMGQNALHRGEGMIAIGQEVHILKAV</sequence>
<evidence type="ECO:0000313" key="2">
    <source>
        <dbReference type="EMBL" id="RZF51642.1"/>
    </source>
</evidence>
<dbReference type="Pfam" id="PF03473">
    <property type="entry name" value="MOSC"/>
    <property type="match status" value="1"/>
</dbReference>
<dbReference type="InterPro" id="IPR005303">
    <property type="entry name" value="MOCOS_middle"/>
</dbReference>
<dbReference type="InterPro" id="IPR005302">
    <property type="entry name" value="MoCF_Sase_C"/>
</dbReference>
<proteinExistence type="predicted"/>
<dbReference type="GO" id="GO:0003824">
    <property type="term" value="F:catalytic activity"/>
    <property type="evidence" value="ECO:0007669"/>
    <property type="project" value="InterPro"/>
</dbReference>
<organism evidence="2 3">
    <name type="scientific">Acinetobacter halotolerans</name>
    <dbReference type="NCBI Taxonomy" id="1752076"/>
    <lineage>
        <taxon>Bacteria</taxon>
        <taxon>Pseudomonadati</taxon>
        <taxon>Pseudomonadota</taxon>
        <taxon>Gammaproteobacteria</taxon>
        <taxon>Moraxellales</taxon>
        <taxon>Moraxellaceae</taxon>
        <taxon>Acinetobacter</taxon>
    </lineage>
</organism>
<dbReference type="InterPro" id="IPR011037">
    <property type="entry name" value="Pyrv_Knase-like_insert_dom_sf"/>
</dbReference>
<name>A0A4Q6XH21_9GAMM</name>